<dbReference type="PANTHER" id="PTHR30404">
    <property type="entry name" value="N-ACETYLMURAMOYL-L-ALANINE AMIDASE"/>
    <property type="match status" value="1"/>
</dbReference>
<sequence length="740" mass="84477">MPKRVLVLTLMFLVITSISIRAEEDDEIRLMINGDLITDQLDYKIVDNSILIPLEILTDNLSIKMKWFTSIDTIQLDKEGKVIKFRVGDKYLQVDNQIIKMDTKVISINEKIMVPLKDLGNALGLLIKSYPEQRIVKISEVKGKIKDIDYPKNEDYEGLELLITEEVDYDVQFFSNPARIVLDIQGATITSNLDKPKVDSDLIKGYHISQLNNNTKVIIDLYDNINYNIEQRKDGDEYKYLVKLSPIINSINYDGSRINIGATRPLNATRVNYLSNPSRVVIDIKNAALEKARELKVEDKSIKRVRLSQFQTQPYNIVRVVLDLEGEIKVEVENNGGDLAVIPLSSQLLGIDYSSEEDLLFKLSNQVEPKVFPLVNGDRLVFDFPFTVNTIKEHTLKVDNKLIEEIRISQFNKEKSRVVVDLTKLVPYKLEWKGNNLQVKLVNNLTGVHLEEKKLKQTLKLSLLKDREYKVYKLVNPNRLVIDIFDTIVDLKQIELSKVDGIIKDIRVSQYSTDPNQVRIALELEKDLDFEIKSESITDNIEIDIIEERFRSYLKGKVIVVDAGHGGRDPGAIGYSGSREKDLVLDMALRLEELLEDGGAEVIMTRKTDDYIELTDRSKIANDNNADIFVSLHLNSHVDGQYSGTETYIRPNYNQANLLLANLTQRALLRDLGTYDRGVKANDLKVLDTTNMPAVLNEIAFLSNKEEEVLLMSEEFRDKAAIALYKGINNYFRLLAEEES</sequence>
<dbReference type="InterPro" id="IPR050695">
    <property type="entry name" value="N-acetylmuramoyl_amidase_3"/>
</dbReference>
<dbReference type="CDD" id="cd02696">
    <property type="entry name" value="MurNAc-LAA"/>
    <property type="match status" value="1"/>
</dbReference>
<dbReference type="PANTHER" id="PTHR30404:SF0">
    <property type="entry name" value="N-ACETYLMURAMOYL-L-ALANINE AMIDASE AMIC"/>
    <property type="match status" value="1"/>
</dbReference>
<dbReference type="EMBL" id="LWDV01000010">
    <property type="protein sequence ID" value="OCL25376.1"/>
    <property type="molecule type" value="Genomic_DNA"/>
</dbReference>
<evidence type="ECO:0000256" key="1">
    <source>
        <dbReference type="ARBA" id="ARBA00022801"/>
    </source>
</evidence>
<dbReference type="SUPFAM" id="SSF55383">
    <property type="entry name" value="Copper amine oxidase, domain N"/>
    <property type="match status" value="1"/>
</dbReference>
<dbReference type="InterPro" id="IPR036582">
    <property type="entry name" value="Mao_N_sf"/>
</dbReference>
<name>A0A1C0A5L1_9FIRM</name>
<dbReference type="Gene3D" id="2.60.40.3500">
    <property type="match status" value="3"/>
</dbReference>
<dbReference type="GO" id="GO:0008745">
    <property type="term" value="F:N-acetylmuramoyl-L-alanine amidase activity"/>
    <property type="evidence" value="ECO:0007669"/>
    <property type="project" value="InterPro"/>
</dbReference>
<dbReference type="AlphaFoldDB" id="A0A1C0A5L1"/>
<gene>
    <name evidence="3" type="ORF">U472_13575</name>
</gene>
<dbReference type="SMART" id="SM00646">
    <property type="entry name" value="Ami_3"/>
    <property type="match status" value="1"/>
</dbReference>
<dbReference type="RefSeq" id="WP_068719288.1">
    <property type="nucleotide sequence ID" value="NZ_LWDV01000010.1"/>
</dbReference>
<dbReference type="OrthoDB" id="43070at2"/>
<accession>A0A1C0A5L1</accession>
<dbReference type="GO" id="GO:0030288">
    <property type="term" value="C:outer membrane-bounded periplasmic space"/>
    <property type="evidence" value="ECO:0007669"/>
    <property type="project" value="TreeGrafter"/>
</dbReference>
<dbReference type="Proteomes" id="UP000093514">
    <property type="component" value="Unassembled WGS sequence"/>
</dbReference>
<dbReference type="Pfam" id="PF07833">
    <property type="entry name" value="Cu_amine_oxidN1"/>
    <property type="match status" value="1"/>
</dbReference>
<dbReference type="InterPro" id="IPR002508">
    <property type="entry name" value="MurNAc-LAA_cat"/>
</dbReference>
<dbReference type="InterPro" id="IPR021731">
    <property type="entry name" value="AMIN_dom"/>
</dbReference>
<dbReference type="Gene3D" id="3.40.630.40">
    <property type="entry name" value="Zn-dependent exopeptidases"/>
    <property type="match status" value="1"/>
</dbReference>
<dbReference type="Pfam" id="PF11741">
    <property type="entry name" value="AMIN"/>
    <property type="match status" value="4"/>
</dbReference>
<comment type="caution">
    <text evidence="3">The sequence shown here is derived from an EMBL/GenBank/DDBJ whole genome shotgun (WGS) entry which is preliminary data.</text>
</comment>
<keyword evidence="4" id="KW-1185">Reference proteome</keyword>
<protein>
    <recommendedName>
        <fullName evidence="2">MurNAc-LAA domain-containing protein</fullName>
    </recommendedName>
</protein>
<dbReference type="SUPFAM" id="SSF53187">
    <property type="entry name" value="Zn-dependent exopeptidases"/>
    <property type="match status" value="1"/>
</dbReference>
<evidence type="ECO:0000313" key="3">
    <source>
        <dbReference type="EMBL" id="OCL25376.1"/>
    </source>
</evidence>
<dbReference type="GO" id="GO:0009253">
    <property type="term" value="P:peptidoglycan catabolic process"/>
    <property type="evidence" value="ECO:0007669"/>
    <property type="project" value="InterPro"/>
</dbReference>
<reference evidence="4" key="1">
    <citation type="submission" date="2016-07" db="EMBL/GenBank/DDBJ databases">
        <authorList>
            <person name="Florea S."/>
            <person name="Webb J.S."/>
            <person name="Jaromczyk J."/>
            <person name="Schardl C.L."/>
        </authorList>
    </citation>
    <scope>NUCLEOTIDE SEQUENCE [LARGE SCALE GENOMIC DNA]</scope>
    <source>
        <strain evidence="4">Z6</strain>
    </source>
</reference>
<keyword evidence="1" id="KW-0378">Hydrolase</keyword>
<dbReference type="Pfam" id="PF01520">
    <property type="entry name" value="Amidase_3"/>
    <property type="match status" value="1"/>
</dbReference>
<evidence type="ECO:0000259" key="2">
    <source>
        <dbReference type="SMART" id="SM00646"/>
    </source>
</evidence>
<dbReference type="InterPro" id="IPR012854">
    <property type="entry name" value="Cu_amine_oxidase-like_N"/>
</dbReference>
<organism evidence="3 4">
    <name type="scientific">Orenia metallireducens</name>
    <dbReference type="NCBI Taxonomy" id="1413210"/>
    <lineage>
        <taxon>Bacteria</taxon>
        <taxon>Bacillati</taxon>
        <taxon>Bacillota</taxon>
        <taxon>Clostridia</taxon>
        <taxon>Halanaerobiales</taxon>
        <taxon>Halobacteroidaceae</taxon>
        <taxon>Orenia</taxon>
    </lineage>
</organism>
<reference evidence="3 4" key="2">
    <citation type="submission" date="2016-08" db="EMBL/GenBank/DDBJ databases">
        <title>Orenia metallireducens sp. nov. strain Z6, a Novel Metal-reducing Firmicute from the Deep Subsurface.</title>
        <authorList>
            <person name="Maxim B.I."/>
            <person name="Kenneth K."/>
            <person name="Flynn T.M."/>
            <person name="Oloughlin E.J."/>
            <person name="Locke R.A."/>
            <person name="Weber J.R."/>
            <person name="Egan S.M."/>
            <person name="Mackie R.I."/>
            <person name="Cann I.K."/>
        </authorList>
    </citation>
    <scope>NUCLEOTIDE SEQUENCE [LARGE SCALE GENOMIC DNA]</scope>
    <source>
        <strain evidence="3 4">Z6</strain>
    </source>
</reference>
<feature type="domain" description="MurNAc-LAA" evidence="2">
    <location>
        <begin position="618"/>
        <end position="729"/>
    </location>
</feature>
<dbReference type="Gene3D" id="3.30.457.10">
    <property type="entry name" value="Copper amine oxidase-like, N-terminal domain"/>
    <property type="match status" value="1"/>
</dbReference>
<proteinExistence type="predicted"/>
<evidence type="ECO:0000313" key="4">
    <source>
        <dbReference type="Proteomes" id="UP000093514"/>
    </source>
</evidence>